<dbReference type="Proteomes" id="UP000690515">
    <property type="component" value="Unassembled WGS sequence"/>
</dbReference>
<feature type="transmembrane region" description="Helical" evidence="6">
    <location>
        <begin position="99"/>
        <end position="119"/>
    </location>
</feature>
<comment type="caution">
    <text evidence="8">The sequence shown here is derived from an EMBL/GenBank/DDBJ whole genome shotgun (WGS) entry which is preliminary data.</text>
</comment>
<evidence type="ECO:0000256" key="3">
    <source>
        <dbReference type="ARBA" id="ARBA00022692"/>
    </source>
</evidence>
<dbReference type="Pfam" id="PF00892">
    <property type="entry name" value="EamA"/>
    <property type="match status" value="2"/>
</dbReference>
<keyword evidence="5 6" id="KW-0472">Membrane</keyword>
<keyword evidence="9" id="KW-1185">Reference proteome</keyword>
<dbReference type="EMBL" id="JAGSOY010000016">
    <property type="protein sequence ID" value="MBU2711199.1"/>
    <property type="molecule type" value="Genomic_DNA"/>
</dbReference>
<accession>A0ABS5ZAW1</accession>
<evidence type="ECO:0000259" key="7">
    <source>
        <dbReference type="Pfam" id="PF00892"/>
    </source>
</evidence>
<evidence type="ECO:0000256" key="5">
    <source>
        <dbReference type="ARBA" id="ARBA00023136"/>
    </source>
</evidence>
<reference evidence="8 9" key="1">
    <citation type="submission" date="2021-04" db="EMBL/GenBank/DDBJ databases">
        <authorList>
            <person name="Pira H."/>
            <person name="Risdian C."/>
            <person name="Wink J."/>
        </authorList>
    </citation>
    <scope>NUCLEOTIDE SEQUENCE [LARGE SCALE GENOMIC DNA]</scope>
    <source>
        <strain evidence="8 9">WH53</strain>
    </source>
</reference>
<protein>
    <submittedName>
        <fullName evidence="8">DMT family transporter</fullName>
    </submittedName>
</protein>
<evidence type="ECO:0000256" key="4">
    <source>
        <dbReference type="ARBA" id="ARBA00022989"/>
    </source>
</evidence>
<feature type="transmembrane region" description="Helical" evidence="6">
    <location>
        <begin position="156"/>
        <end position="175"/>
    </location>
</feature>
<feature type="domain" description="EamA" evidence="7">
    <location>
        <begin position="8"/>
        <end position="143"/>
    </location>
</feature>
<feature type="transmembrane region" description="Helical" evidence="6">
    <location>
        <begin position="126"/>
        <end position="144"/>
    </location>
</feature>
<comment type="subcellular location">
    <subcellularLocation>
        <location evidence="1">Cell membrane</location>
        <topology evidence="1">Multi-pass membrane protein</topology>
    </subcellularLocation>
</comment>
<dbReference type="RefSeq" id="WP_215819362.1">
    <property type="nucleotide sequence ID" value="NZ_JAGSOY010000016.1"/>
</dbReference>
<dbReference type="SUPFAM" id="SSF103481">
    <property type="entry name" value="Multidrug resistance efflux transporter EmrE"/>
    <property type="match status" value="2"/>
</dbReference>
<feature type="transmembrane region" description="Helical" evidence="6">
    <location>
        <begin position="71"/>
        <end position="93"/>
    </location>
</feature>
<feature type="transmembrane region" description="Helical" evidence="6">
    <location>
        <begin position="187"/>
        <end position="203"/>
    </location>
</feature>
<dbReference type="InterPro" id="IPR037185">
    <property type="entry name" value="EmrE-like"/>
</dbReference>
<feature type="transmembrane region" description="Helical" evidence="6">
    <location>
        <begin position="246"/>
        <end position="264"/>
    </location>
</feature>
<feature type="domain" description="EamA" evidence="7">
    <location>
        <begin position="157"/>
        <end position="288"/>
    </location>
</feature>
<keyword evidence="3 6" id="KW-0812">Transmembrane</keyword>
<keyword evidence="4 6" id="KW-1133">Transmembrane helix</keyword>
<name>A0ABS5ZAW1_9GAMM</name>
<evidence type="ECO:0000256" key="1">
    <source>
        <dbReference type="ARBA" id="ARBA00004651"/>
    </source>
</evidence>
<evidence type="ECO:0000256" key="2">
    <source>
        <dbReference type="ARBA" id="ARBA00022475"/>
    </source>
</evidence>
<dbReference type="InterPro" id="IPR050638">
    <property type="entry name" value="AA-Vitamin_Transporters"/>
</dbReference>
<evidence type="ECO:0000313" key="8">
    <source>
        <dbReference type="EMBL" id="MBU2711199.1"/>
    </source>
</evidence>
<gene>
    <name evidence="8" type="ORF">KCG35_09010</name>
</gene>
<feature type="transmembrane region" description="Helical" evidence="6">
    <location>
        <begin position="270"/>
        <end position="288"/>
    </location>
</feature>
<feature type="transmembrane region" description="Helical" evidence="6">
    <location>
        <begin position="37"/>
        <end position="59"/>
    </location>
</feature>
<dbReference type="InterPro" id="IPR000620">
    <property type="entry name" value="EamA_dom"/>
</dbReference>
<organism evidence="8 9">
    <name type="scientific">Zooshikella harenae</name>
    <dbReference type="NCBI Taxonomy" id="2827238"/>
    <lineage>
        <taxon>Bacteria</taxon>
        <taxon>Pseudomonadati</taxon>
        <taxon>Pseudomonadota</taxon>
        <taxon>Gammaproteobacteria</taxon>
        <taxon>Oceanospirillales</taxon>
        <taxon>Zooshikellaceae</taxon>
        <taxon>Zooshikella</taxon>
    </lineage>
</organism>
<keyword evidence="2" id="KW-1003">Cell membrane</keyword>
<dbReference type="PANTHER" id="PTHR32322:SF18">
    <property type="entry name" value="S-ADENOSYLMETHIONINE_S-ADENOSYLHOMOCYSTEINE TRANSPORTER"/>
    <property type="match status" value="1"/>
</dbReference>
<sequence>MNVSGAKLAITFALLCVVAWSLIPVVAKIGQHSLDVFQFLFWSNVLSSVVVLAFVWLKNRKIIVSGSKRQFLWCAPLGFLGCFFYYLCLYYGYASTNGVEVLVVQYTWPILITVISLLFFSERLGVIGVVGLILGFLSVVIVVTKGDLTAIKVSSPWVLLVVFTGALGFALFSVLSKYQSIDSYTGTFFLFFWGAVFSLLTLFQWSQFSFPAAEAWLVILLNGAIINGLSYILWLTALAKADAAKIAPIVFLTPILSTTWLVLFFQEPLLVSYVIAIVFSITSGFLVMRSMARKEIEVMIEH</sequence>
<feature type="transmembrane region" description="Helical" evidence="6">
    <location>
        <begin position="215"/>
        <end position="234"/>
    </location>
</feature>
<evidence type="ECO:0000313" key="9">
    <source>
        <dbReference type="Proteomes" id="UP000690515"/>
    </source>
</evidence>
<proteinExistence type="predicted"/>
<dbReference type="PANTHER" id="PTHR32322">
    <property type="entry name" value="INNER MEMBRANE TRANSPORTER"/>
    <property type="match status" value="1"/>
</dbReference>
<evidence type="ECO:0000256" key="6">
    <source>
        <dbReference type="SAM" id="Phobius"/>
    </source>
</evidence>